<evidence type="ECO:0000313" key="2">
    <source>
        <dbReference type="EMBL" id="TNM71898.1"/>
    </source>
</evidence>
<dbReference type="EMBL" id="VDMO01000005">
    <property type="protein sequence ID" value="TNM71898.1"/>
    <property type="molecule type" value="Genomic_DNA"/>
</dbReference>
<organism evidence="2 3">
    <name type="scientific">Deinococcus radiopugnans ATCC 19172</name>
    <dbReference type="NCBI Taxonomy" id="585398"/>
    <lineage>
        <taxon>Bacteria</taxon>
        <taxon>Thermotogati</taxon>
        <taxon>Deinococcota</taxon>
        <taxon>Deinococci</taxon>
        <taxon>Deinococcales</taxon>
        <taxon>Deinococcaceae</taxon>
        <taxon>Deinococcus</taxon>
    </lineage>
</organism>
<dbReference type="Gene3D" id="2.60.120.380">
    <property type="match status" value="1"/>
</dbReference>
<reference evidence="1 4" key="2">
    <citation type="submission" date="2020-08" db="EMBL/GenBank/DDBJ databases">
        <title>Genomic Encyclopedia of Type Strains, Phase IV (KMG-IV): sequencing the most valuable type-strain genomes for metagenomic binning, comparative biology and taxonomic classification.</title>
        <authorList>
            <person name="Goeker M."/>
        </authorList>
    </citation>
    <scope>NUCLEOTIDE SEQUENCE [LARGE SCALE GENOMIC DNA]</scope>
    <source>
        <strain evidence="1 4">DSM 12027</strain>
    </source>
</reference>
<evidence type="ECO:0000313" key="4">
    <source>
        <dbReference type="Proteomes" id="UP000629870"/>
    </source>
</evidence>
<dbReference type="RefSeq" id="WP_139401550.1">
    <property type="nucleotide sequence ID" value="NZ_JACHEW010000009.1"/>
</dbReference>
<protein>
    <recommendedName>
        <fullName evidence="5">Peptidase C-terminal archaeal/bacterial domain-containing protein</fullName>
    </recommendedName>
</protein>
<evidence type="ECO:0000313" key="3">
    <source>
        <dbReference type="Proteomes" id="UP000313988"/>
    </source>
</evidence>
<name>A0A5C4Y8S6_9DEIO</name>
<dbReference type="OrthoDB" id="67326at2"/>
<sequence length="214" mass="21641">MYTPNPIIFLDTPAEGMVLAVGAGRGGLAGYILLGQEGAAATVEVSADGGGSWAAPAFPHTLADGEQLRLTRTSGLTAASTLLALVPVDEGEAPGGDGPPANTGGVLANGVPVANVSAEWSTRPDGGQAIFSAEIPEGMTYLVVNIEGGVGARDIGARYGAPDAPPEINSIDDPVGTDHIFTLDNPQAGTWYIYVADHYEPPATSGATLTVTWG</sequence>
<evidence type="ECO:0008006" key="5">
    <source>
        <dbReference type="Google" id="ProtNLM"/>
    </source>
</evidence>
<dbReference type="AlphaFoldDB" id="A0A5C4Y8S6"/>
<accession>A0A5C4Y8S6</accession>
<gene>
    <name evidence="2" type="ORF">FHR04_05895</name>
    <name evidence="1" type="ORF">HNQ04_002068</name>
</gene>
<dbReference type="Proteomes" id="UP000313988">
    <property type="component" value="Unassembled WGS sequence"/>
</dbReference>
<comment type="caution">
    <text evidence="2">The sequence shown here is derived from an EMBL/GenBank/DDBJ whole genome shotgun (WGS) entry which is preliminary data.</text>
</comment>
<dbReference type="EMBL" id="JACHEW010000009">
    <property type="protein sequence ID" value="MBB6016813.1"/>
    <property type="molecule type" value="Genomic_DNA"/>
</dbReference>
<proteinExistence type="predicted"/>
<reference evidence="2 3" key="1">
    <citation type="submission" date="2019-06" db="EMBL/GenBank/DDBJ databases">
        <title>Genome sequence of Deinococcus radiopugnans ATCC 19172.</title>
        <authorList>
            <person name="Maclea K.S."/>
            <person name="Maynard C.R."/>
        </authorList>
    </citation>
    <scope>NUCLEOTIDE SEQUENCE [LARGE SCALE GENOMIC DNA]</scope>
    <source>
        <strain evidence="2 3">ATCC 19172</strain>
    </source>
</reference>
<keyword evidence="4" id="KW-1185">Reference proteome</keyword>
<evidence type="ECO:0000313" key="1">
    <source>
        <dbReference type="EMBL" id="MBB6016813.1"/>
    </source>
</evidence>
<dbReference type="Proteomes" id="UP000629870">
    <property type="component" value="Unassembled WGS sequence"/>
</dbReference>